<evidence type="ECO:0000313" key="5">
    <source>
        <dbReference type="EMBL" id="QNN81514.1"/>
    </source>
</evidence>
<keyword evidence="2 3" id="KW-0808">Transferase</keyword>
<sequence>MASSRRRGVVAIPVPGRGHINPMMVLSRQLIARGVHVTFIVTEEWLSLINSAHPLPPPELKIMTIPNCIPSESVRGKDHPGFIKAVYTKMGEPVEELLDRLEPAPQVIIADTYLPWAVDVGNKRGIPVCALSTMPAVFFSMLLHFERIPPPENPHSPVREKDELLEKYIPSIPSMKLSDVNPMFAMSTLELALQAASAAKKAQCMLFTSFYELEPFTIDSIREDLNYPLYAIGPTIPHMLLQEANSSDHLTWLDNQPKNSVLYISLGSFLSVSPSQFEEIAKGVHACEVKFLWVARENCSLVQEICGDNGLVVPWCDQLKVLTHPSVGGFLTHCGYNSTLETLFAGVPVLALPIFWDQLSNSRLLTDECNVGLNLRDIKGKKGILSREEIKNAVKKLMDLRNSESNEMRKRASNWSRVANRAIKEGGSSFISLSNFISDFIDEEN</sequence>
<organism evidence="5">
    <name type="scientific">Carex duriuscula subsp. rigescens</name>
    <dbReference type="NCBI Taxonomy" id="1940840"/>
    <lineage>
        <taxon>Eukaryota</taxon>
        <taxon>Viridiplantae</taxon>
        <taxon>Streptophyta</taxon>
        <taxon>Embryophyta</taxon>
        <taxon>Tracheophyta</taxon>
        <taxon>Spermatophyta</taxon>
        <taxon>Magnoliopsida</taxon>
        <taxon>Liliopsida</taxon>
        <taxon>Poales</taxon>
        <taxon>Cyperaceae</taxon>
        <taxon>Cyperoideae</taxon>
        <taxon>Cariceae</taxon>
        <taxon>Carex</taxon>
        <taxon>Carex subgen. Vignea</taxon>
    </lineage>
</organism>
<dbReference type="PROSITE" id="PS00375">
    <property type="entry name" value="UDPGT"/>
    <property type="match status" value="1"/>
</dbReference>
<keyword evidence="3" id="KW-0328">Glycosyltransferase</keyword>
<protein>
    <recommendedName>
        <fullName evidence="4">Glycosyltransferase</fullName>
        <ecNumber evidence="4">2.4.1.-</ecNumber>
    </recommendedName>
</protein>
<dbReference type="GO" id="GO:0080044">
    <property type="term" value="F:quercetin 7-O-glucosyltransferase activity"/>
    <property type="evidence" value="ECO:0007669"/>
    <property type="project" value="TreeGrafter"/>
</dbReference>
<dbReference type="PANTHER" id="PTHR11926:SF1395">
    <property type="entry name" value="GLYCOSYLTRANSFERASE"/>
    <property type="match status" value="1"/>
</dbReference>
<dbReference type="InterPro" id="IPR035595">
    <property type="entry name" value="UDP_glycos_trans_CS"/>
</dbReference>
<comment type="similarity">
    <text evidence="1 3">Belongs to the UDP-glycosyltransferase family.</text>
</comment>
<evidence type="ECO:0000256" key="4">
    <source>
        <dbReference type="RuleBase" id="RU362057"/>
    </source>
</evidence>
<proteinExistence type="evidence at transcript level"/>
<dbReference type="InterPro" id="IPR002213">
    <property type="entry name" value="UDP_glucos_trans"/>
</dbReference>
<name>A0A7G9TN29_9POAL</name>
<evidence type="ECO:0000256" key="3">
    <source>
        <dbReference type="RuleBase" id="RU003718"/>
    </source>
</evidence>
<reference evidence="6" key="2">
    <citation type="journal article" date="2020" name="Plant Physiol. Biochem.">
        <title>CrUGT87A1, a UDP-sugar glycosyltransferases (UGTs) gene from Carex rigescens, increases salt tolerance by accumulating flavonoids for antioxidation in Arabidopsis thaliana.</title>
        <authorList>
            <person name="Zhang K."/>
            <person name="Sun Y."/>
            <person name="Li M."/>
            <person name="Long R."/>
        </authorList>
    </citation>
    <scope>NUCLEOTIDE SEQUENCE</scope>
</reference>
<dbReference type="AlphaFoldDB" id="A0A7G9TN29"/>
<dbReference type="GO" id="GO:0080043">
    <property type="term" value="F:quercetin 3-O-glucosyltransferase activity"/>
    <property type="evidence" value="ECO:0007669"/>
    <property type="project" value="TreeGrafter"/>
</dbReference>
<dbReference type="EC" id="2.4.1.-" evidence="4"/>
<dbReference type="FunFam" id="3.40.50.2000:FF:000138">
    <property type="entry name" value="Glycosyltransferase"/>
    <property type="match status" value="1"/>
</dbReference>
<evidence type="ECO:0000256" key="2">
    <source>
        <dbReference type="ARBA" id="ARBA00022679"/>
    </source>
</evidence>
<dbReference type="Pfam" id="PF00201">
    <property type="entry name" value="UDPGT"/>
    <property type="match status" value="1"/>
</dbReference>
<dbReference type="CDD" id="cd03784">
    <property type="entry name" value="GT1_Gtf-like"/>
    <property type="match status" value="1"/>
</dbReference>
<evidence type="ECO:0000313" key="6">
    <source>
        <dbReference type="EMBL" id="QQL13771.1"/>
    </source>
</evidence>
<dbReference type="PANTHER" id="PTHR11926">
    <property type="entry name" value="GLUCOSYL/GLUCURONOSYL TRANSFERASES"/>
    <property type="match status" value="1"/>
</dbReference>
<dbReference type="EMBL" id="MW015079">
    <property type="protein sequence ID" value="QQL13771.1"/>
    <property type="molecule type" value="mRNA"/>
</dbReference>
<dbReference type="SUPFAM" id="SSF53756">
    <property type="entry name" value="UDP-Glycosyltransferase/glycogen phosphorylase"/>
    <property type="match status" value="1"/>
</dbReference>
<evidence type="ECO:0000256" key="1">
    <source>
        <dbReference type="ARBA" id="ARBA00009995"/>
    </source>
</evidence>
<accession>A0A7G9TN29</accession>
<reference evidence="5" key="1">
    <citation type="submission" date="2019-07" db="EMBL/GenBank/DDBJ databases">
        <title>Overexpression of CrUGT87A1 from Carex rigescens increases salt tolerance in Arabidopsis thaliana.</title>
        <authorList>
            <person name="Zhang K."/>
            <person name="Sun Y."/>
        </authorList>
    </citation>
    <scope>NUCLEOTIDE SEQUENCE</scope>
</reference>
<dbReference type="Gene3D" id="3.40.50.2000">
    <property type="entry name" value="Glycogen Phosphorylase B"/>
    <property type="match status" value="2"/>
</dbReference>
<dbReference type="EMBL" id="MN241450">
    <property type="protein sequence ID" value="QNN81514.1"/>
    <property type="molecule type" value="mRNA"/>
</dbReference>